<evidence type="ECO:0000313" key="4">
    <source>
        <dbReference type="Proteomes" id="UP000095649"/>
    </source>
</evidence>
<proteinExistence type="predicted"/>
<keyword evidence="1" id="KW-0472">Membrane</keyword>
<protein>
    <recommendedName>
        <fullName evidence="2">DUF4367 domain-containing protein</fullName>
    </recommendedName>
</protein>
<reference evidence="3 4" key="1">
    <citation type="submission" date="2015-09" db="EMBL/GenBank/DDBJ databases">
        <authorList>
            <consortium name="Pathogen Informatics"/>
        </authorList>
    </citation>
    <scope>NUCLEOTIDE SEQUENCE [LARGE SCALE GENOMIC DNA]</scope>
    <source>
        <strain evidence="3 4">2789STDY5834970</strain>
    </source>
</reference>
<organism evidence="3 4">
    <name type="scientific">Faecalibacterium prausnitzii</name>
    <dbReference type="NCBI Taxonomy" id="853"/>
    <lineage>
        <taxon>Bacteria</taxon>
        <taxon>Bacillati</taxon>
        <taxon>Bacillota</taxon>
        <taxon>Clostridia</taxon>
        <taxon>Eubacteriales</taxon>
        <taxon>Oscillospiraceae</taxon>
        <taxon>Faecalibacterium</taxon>
    </lineage>
</organism>
<name>A0A173VGZ6_9FIRM</name>
<gene>
    <name evidence="3" type="ORF">ERS852582_02811</name>
</gene>
<dbReference type="Proteomes" id="UP000095649">
    <property type="component" value="Unassembled WGS sequence"/>
</dbReference>
<dbReference type="EMBL" id="CYXN01000053">
    <property type="protein sequence ID" value="CUN25198.1"/>
    <property type="molecule type" value="Genomic_DNA"/>
</dbReference>
<evidence type="ECO:0000256" key="1">
    <source>
        <dbReference type="SAM" id="Phobius"/>
    </source>
</evidence>
<dbReference type="InterPro" id="IPR025377">
    <property type="entry name" value="DUF4367"/>
</dbReference>
<evidence type="ECO:0000259" key="2">
    <source>
        <dbReference type="Pfam" id="PF14285"/>
    </source>
</evidence>
<keyword evidence="1" id="KW-0812">Transmembrane</keyword>
<evidence type="ECO:0000313" key="3">
    <source>
        <dbReference type="EMBL" id="CUN25198.1"/>
    </source>
</evidence>
<keyword evidence="1" id="KW-1133">Transmembrane helix</keyword>
<accession>A0A173VGZ6</accession>
<dbReference type="Pfam" id="PF14285">
    <property type="entry name" value="DUF4367"/>
    <property type="match status" value="1"/>
</dbReference>
<feature type="domain" description="DUF4367" evidence="2">
    <location>
        <begin position="119"/>
        <end position="227"/>
    </location>
</feature>
<feature type="transmembrane region" description="Helical" evidence="1">
    <location>
        <begin position="64"/>
        <end position="83"/>
    </location>
</feature>
<sequence>MALSERTEVSFDVALMMALRADAQKELDVLPTPAQLKERYPDTSRWDARLKAALQKRHPVLKRVLVAALTLVILTLGALAVSADFRKAVYTMIQKFLPIEMQLTYQVDGEPLEQLPNGYSDHYVPDGFERDYEQGYDDAQAFLHVYTDIMTNDFYTVSCAIVQNQNQKELFDNEHTKYRKVKMGDVEALLGEDKNTGYYLVWEDEGITHTIIGRISIRELMLVAQKIY</sequence>
<dbReference type="AlphaFoldDB" id="A0A173VGZ6"/>